<dbReference type="InterPro" id="IPR009003">
    <property type="entry name" value="Peptidase_S1_PA"/>
</dbReference>
<dbReference type="PANTHER" id="PTHR43343:SF3">
    <property type="entry name" value="PROTEASE DO-LIKE 8, CHLOROPLASTIC"/>
    <property type="match status" value="1"/>
</dbReference>
<dbReference type="Pfam" id="PF13365">
    <property type="entry name" value="Trypsin_2"/>
    <property type="match status" value="1"/>
</dbReference>
<proteinExistence type="inferred from homology"/>
<evidence type="ECO:0000313" key="6">
    <source>
        <dbReference type="Proteomes" id="UP000824246"/>
    </source>
</evidence>
<protein>
    <submittedName>
        <fullName evidence="5">Serine protease</fullName>
    </submittedName>
</protein>
<dbReference type="GO" id="GO:0008233">
    <property type="term" value="F:peptidase activity"/>
    <property type="evidence" value="ECO:0007669"/>
    <property type="project" value="UniProtKB-KW"/>
</dbReference>
<evidence type="ECO:0000256" key="3">
    <source>
        <dbReference type="ARBA" id="ARBA00022801"/>
    </source>
</evidence>
<dbReference type="GO" id="GO:0006508">
    <property type="term" value="P:proteolysis"/>
    <property type="evidence" value="ECO:0007669"/>
    <property type="project" value="UniProtKB-KW"/>
</dbReference>
<evidence type="ECO:0000256" key="1">
    <source>
        <dbReference type="ARBA" id="ARBA00010541"/>
    </source>
</evidence>
<name>A0A9D1VSL0_9BACT</name>
<dbReference type="SUPFAM" id="SSF50494">
    <property type="entry name" value="Trypsin-like serine proteases"/>
    <property type="match status" value="1"/>
</dbReference>
<evidence type="ECO:0000256" key="4">
    <source>
        <dbReference type="SAM" id="SignalP"/>
    </source>
</evidence>
<dbReference type="Gene3D" id="2.40.10.10">
    <property type="entry name" value="Trypsin-like serine proteases"/>
    <property type="match status" value="2"/>
</dbReference>
<keyword evidence="3" id="KW-0378">Hydrolase</keyword>
<dbReference type="AlphaFoldDB" id="A0A9D1VSL0"/>
<comment type="caution">
    <text evidence="5">The sequence shown here is derived from an EMBL/GenBank/DDBJ whole genome shotgun (WGS) entry which is preliminary data.</text>
</comment>
<organism evidence="5 6">
    <name type="scientific">Candidatus Barnesiella excrementipullorum</name>
    <dbReference type="NCBI Taxonomy" id="2838479"/>
    <lineage>
        <taxon>Bacteria</taxon>
        <taxon>Pseudomonadati</taxon>
        <taxon>Bacteroidota</taxon>
        <taxon>Bacteroidia</taxon>
        <taxon>Bacteroidales</taxon>
        <taxon>Barnesiellaceae</taxon>
        <taxon>Barnesiella</taxon>
    </lineage>
</organism>
<keyword evidence="2 5" id="KW-0645">Protease</keyword>
<evidence type="ECO:0000313" key="5">
    <source>
        <dbReference type="EMBL" id="HIX45853.1"/>
    </source>
</evidence>
<dbReference type="Proteomes" id="UP000824246">
    <property type="component" value="Unassembled WGS sequence"/>
</dbReference>
<sequence length="584" mass="65977">MHMSRFAILLTALLAAINAAARSYLVEPQWQTGKSDFREAYVDENGNLTDYYTLQGSDTVNVFDVGADEYDLDISLELQNCHNEPYATYVQYYRDEKGQKRKAKERVQNPIYGWVWGMRDMQHYNAVLMRNADTEESVYSIIDVEYCVVTVDENDTTYHTPWTSYYLNMTLSNMRAPRFWLQYRNHTVWIGGGENYDIPWTVLHNIPCFGRYTGLYLGSAAKVKVSNPIIAVNAKERPAQTGATQASLADYFASHRCSPIEGFWDVETEHLLNRELKMGGKYRLGIIADGDGYRIIYLSGARIYPGKWKEGMVKGRLTPNSWGRYDLTWYDAEGVLLKDLYAELRGNTLILDFGVYDATLILTRNTEDENPANMPRTAQRVFGTGFAIHADGYVATNCHVVKGCNTIYLHSTDNRFPSPLRASVVICDEANDLAILKITDRRVTHLGELPYRLAAKSLERGEEVFCLGYPNNYLLGNEIKVSQGIITALNGLSPAQYMVSLDIDHGSSGSPVFDKKGNIAGIITAVFNREYVMLTASLAVKSAYLLQLMQQTEIEPAPAQQQKELSPTEWIDAIAPYVFLIECY</sequence>
<keyword evidence="4" id="KW-0732">Signal</keyword>
<accession>A0A9D1VSL0</accession>
<gene>
    <name evidence="5" type="ORF">H9982_06490</name>
</gene>
<dbReference type="InterPro" id="IPR043504">
    <property type="entry name" value="Peptidase_S1_PA_chymotrypsin"/>
</dbReference>
<dbReference type="InterPro" id="IPR051201">
    <property type="entry name" value="Chloro_Bact_Ser_Proteases"/>
</dbReference>
<evidence type="ECO:0000256" key="2">
    <source>
        <dbReference type="ARBA" id="ARBA00022670"/>
    </source>
</evidence>
<feature type="signal peptide" evidence="4">
    <location>
        <begin position="1"/>
        <end position="21"/>
    </location>
</feature>
<dbReference type="EMBL" id="DXFB01000166">
    <property type="protein sequence ID" value="HIX45853.1"/>
    <property type="molecule type" value="Genomic_DNA"/>
</dbReference>
<comment type="similarity">
    <text evidence="1">Belongs to the peptidase S1C family.</text>
</comment>
<reference evidence="5" key="2">
    <citation type="submission" date="2021-04" db="EMBL/GenBank/DDBJ databases">
        <authorList>
            <person name="Gilroy R."/>
        </authorList>
    </citation>
    <scope>NUCLEOTIDE SEQUENCE</scope>
    <source>
        <strain evidence="5">ChiHjej12B11-16260</strain>
    </source>
</reference>
<dbReference type="PANTHER" id="PTHR43343">
    <property type="entry name" value="PEPTIDASE S12"/>
    <property type="match status" value="1"/>
</dbReference>
<feature type="chain" id="PRO_5038517135" evidence="4">
    <location>
        <begin position="22"/>
        <end position="584"/>
    </location>
</feature>
<reference evidence="5" key="1">
    <citation type="journal article" date="2021" name="PeerJ">
        <title>Extensive microbial diversity within the chicken gut microbiome revealed by metagenomics and culture.</title>
        <authorList>
            <person name="Gilroy R."/>
            <person name="Ravi A."/>
            <person name="Getino M."/>
            <person name="Pursley I."/>
            <person name="Horton D.L."/>
            <person name="Alikhan N.F."/>
            <person name="Baker D."/>
            <person name="Gharbi K."/>
            <person name="Hall N."/>
            <person name="Watson M."/>
            <person name="Adriaenssens E.M."/>
            <person name="Foster-Nyarko E."/>
            <person name="Jarju S."/>
            <person name="Secka A."/>
            <person name="Antonio M."/>
            <person name="Oren A."/>
            <person name="Chaudhuri R.R."/>
            <person name="La Ragione R."/>
            <person name="Hildebrand F."/>
            <person name="Pallen M.J."/>
        </authorList>
    </citation>
    <scope>NUCLEOTIDE SEQUENCE</scope>
    <source>
        <strain evidence="5">ChiHjej12B11-16260</strain>
    </source>
</reference>